<sequence>MNVEDIALLCSALSIKEKEALTPWTFDRAMIIFEEPQGYGDNLNIVFNKTSKDLETSETSAWKAADGGIVTGESTWMCIGDFNEILLDSEKEGRADRKRVLMDNFRHTLDHCRLEDLGFSGPKFTYSNKRKGLDHIQERIDIGVCCYRWNQLFLLSRKIVCDKM</sequence>
<proteinExistence type="predicted"/>
<evidence type="ECO:0000313" key="1">
    <source>
        <dbReference type="EMBL" id="KAK3231842.1"/>
    </source>
</evidence>
<evidence type="ECO:0000313" key="2">
    <source>
        <dbReference type="Proteomes" id="UP001281410"/>
    </source>
</evidence>
<reference evidence="1" key="1">
    <citation type="journal article" date="2023" name="Plant J.">
        <title>Genome sequences and population genomics provide insights into the demographic history, inbreeding, and mutation load of two 'living fossil' tree species of Dipteronia.</title>
        <authorList>
            <person name="Feng Y."/>
            <person name="Comes H.P."/>
            <person name="Chen J."/>
            <person name="Zhu S."/>
            <person name="Lu R."/>
            <person name="Zhang X."/>
            <person name="Li P."/>
            <person name="Qiu J."/>
            <person name="Olsen K.M."/>
            <person name="Qiu Y."/>
        </authorList>
    </citation>
    <scope>NUCLEOTIDE SEQUENCE</scope>
    <source>
        <strain evidence="1">NBL</strain>
    </source>
</reference>
<protein>
    <submittedName>
        <fullName evidence="1">Uncharacterized protein</fullName>
    </submittedName>
</protein>
<dbReference type="SUPFAM" id="SSF56219">
    <property type="entry name" value="DNase I-like"/>
    <property type="match status" value="1"/>
</dbReference>
<keyword evidence="2" id="KW-1185">Reference proteome</keyword>
<dbReference type="PANTHER" id="PTHR33710">
    <property type="entry name" value="BNAC02G09200D PROTEIN"/>
    <property type="match status" value="1"/>
</dbReference>
<dbReference type="PANTHER" id="PTHR33710:SF77">
    <property type="entry name" value="DNASE I-LIKE SUPERFAMILY PROTEIN"/>
    <property type="match status" value="1"/>
</dbReference>
<dbReference type="Proteomes" id="UP001281410">
    <property type="component" value="Unassembled WGS sequence"/>
</dbReference>
<organism evidence="1 2">
    <name type="scientific">Dipteronia sinensis</name>
    <dbReference type="NCBI Taxonomy" id="43782"/>
    <lineage>
        <taxon>Eukaryota</taxon>
        <taxon>Viridiplantae</taxon>
        <taxon>Streptophyta</taxon>
        <taxon>Embryophyta</taxon>
        <taxon>Tracheophyta</taxon>
        <taxon>Spermatophyta</taxon>
        <taxon>Magnoliopsida</taxon>
        <taxon>eudicotyledons</taxon>
        <taxon>Gunneridae</taxon>
        <taxon>Pentapetalae</taxon>
        <taxon>rosids</taxon>
        <taxon>malvids</taxon>
        <taxon>Sapindales</taxon>
        <taxon>Sapindaceae</taxon>
        <taxon>Hippocastanoideae</taxon>
        <taxon>Acereae</taxon>
        <taxon>Dipteronia</taxon>
    </lineage>
</organism>
<dbReference type="EMBL" id="JANJYJ010000001">
    <property type="protein sequence ID" value="KAK3231842.1"/>
    <property type="molecule type" value="Genomic_DNA"/>
</dbReference>
<accession>A0AAE0B8L1</accession>
<dbReference type="InterPro" id="IPR036691">
    <property type="entry name" value="Endo/exonu/phosph_ase_sf"/>
</dbReference>
<name>A0AAE0B8L1_9ROSI</name>
<comment type="caution">
    <text evidence="1">The sequence shown here is derived from an EMBL/GenBank/DDBJ whole genome shotgun (WGS) entry which is preliminary data.</text>
</comment>
<dbReference type="AlphaFoldDB" id="A0AAE0B8L1"/>
<gene>
    <name evidence="1" type="ORF">Dsin_003723</name>
</gene>